<dbReference type="GO" id="GO:0046872">
    <property type="term" value="F:metal ion binding"/>
    <property type="evidence" value="ECO:0007669"/>
    <property type="project" value="UniProtKB-KW"/>
</dbReference>
<feature type="binding site" evidence="1">
    <location>
        <begin position="97"/>
        <end position="100"/>
    </location>
    <ligand>
        <name>substrate</name>
    </ligand>
</feature>
<evidence type="ECO:0000313" key="2">
    <source>
        <dbReference type="EMBL" id="KAF2116427.1"/>
    </source>
</evidence>
<keyword evidence="3" id="KW-1185">Reference proteome</keyword>
<dbReference type="Gene3D" id="3.50.30.40">
    <property type="entry name" value="Ribonuclease E inhibitor RraA/RraA-like"/>
    <property type="match status" value="1"/>
</dbReference>
<dbReference type="Pfam" id="PF03737">
    <property type="entry name" value="RraA-like"/>
    <property type="match status" value="1"/>
</dbReference>
<feature type="binding site" evidence="1">
    <location>
        <position position="120"/>
    </location>
    <ligand>
        <name>Mg(2+)</name>
        <dbReference type="ChEBI" id="CHEBI:18420"/>
    </ligand>
</feature>
<dbReference type="OrthoDB" id="1476984at2759"/>
<dbReference type="PANTHER" id="PTHR33254">
    <property type="entry name" value="4-HYDROXY-4-METHYL-2-OXOGLUTARATE ALDOLASE 3-RELATED"/>
    <property type="match status" value="1"/>
</dbReference>
<dbReference type="GO" id="GO:0047443">
    <property type="term" value="F:4-hydroxy-4-methyl-2-oxoglutarate aldolase activity"/>
    <property type="evidence" value="ECO:0007669"/>
    <property type="project" value="TreeGrafter"/>
</dbReference>
<dbReference type="AlphaFoldDB" id="A0A6A5ZCE6"/>
<accession>A0A6A5ZCE6</accession>
<feature type="binding site" evidence="1">
    <location>
        <position position="119"/>
    </location>
    <ligand>
        <name>substrate</name>
    </ligand>
</feature>
<dbReference type="SUPFAM" id="SSF89562">
    <property type="entry name" value="RraA-like"/>
    <property type="match status" value="1"/>
</dbReference>
<dbReference type="GO" id="GO:0008948">
    <property type="term" value="F:oxaloacetate decarboxylase activity"/>
    <property type="evidence" value="ECO:0007669"/>
    <property type="project" value="TreeGrafter"/>
</dbReference>
<evidence type="ECO:0000256" key="1">
    <source>
        <dbReference type="PIRSR" id="PIRSR605493-1"/>
    </source>
</evidence>
<reference evidence="2" key="1">
    <citation type="journal article" date="2020" name="Stud. Mycol.">
        <title>101 Dothideomycetes genomes: a test case for predicting lifestyles and emergence of pathogens.</title>
        <authorList>
            <person name="Haridas S."/>
            <person name="Albert R."/>
            <person name="Binder M."/>
            <person name="Bloem J."/>
            <person name="Labutti K."/>
            <person name="Salamov A."/>
            <person name="Andreopoulos B."/>
            <person name="Baker S."/>
            <person name="Barry K."/>
            <person name="Bills G."/>
            <person name="Bluhm B."/>
            <person name="Cannon C."/>
            <person name="Castanera R."/>
            <person name="Culley D."/>
            <person name="Daum C."/>
            <person name="Ezra D."/>
            <person name="Gonzalez J."/>
            <person name="Henrissat B."/>
            <person name="Kuo A."/>
            <person name="Liang C."/>
            <person name="Lipzen A."/>
            <person name="Lutzoni F."/>
            <person name="Magnuson J."/>
            <person name="Mondo S."/>
            <person name="Nolan M."/>
            <person name="Ohm R."/>
            <person name="Pangilinan J."/>
            <person name="Park H.-J."/>
            <person name="Ramirez L."/>
            <person name="Alfaro M."/>
            <person name="Sun H."/>
            <person name="Tritt A."/>
            <person name="Yoshinaga Y."/>
            <person name="Zwiers L.-H."/>
            <person name="Turgeon B."/>
            <person name="Goodwin S."/>
            <person name="Spatafora J."/>
            <person name="Crous P."/>
            <person name="Grigoriev I."/>
        </authorList>
    </citation>
    <scope>NUCLEOTIDE SEQUENCE</scope>
    <source>
        <strain evidence="2">CBS 627.86</strain>
    </source>
</reference>
<sequence>MTDQSIVQQLEKFTTCDISDALCALKYPNGGFLSGLAMWSPERQSDSTKIVGPAYTVKYVPLDDPASKLSTHYIDETPAGSIIFVSCPPHIPNAVYGGLMSARAHYLNAAGTIVDGRFRDLEEQRDLKYPIFARNVGTAPPYESVKVVATNVPVKLQSEHQDMVIRPGDFLMGDLNGVLLCCRGRGRRRWWD</sequence>
<keyword evidence="1" id="KW-0460">Magnesium</keyword>
<name>A0A6A5ZCE6_9PLEO</name>
<organism evidence="2 3">
    <name type="scientific">Lophiotrema nucula</name>
    <dbReference type="NCBI Taxonomy" id="690887"/>
    <lineage>
        <taxon>Eukaryota</taxon>
        <taxon>Fungi</taxon>
        <taxon>Dikarya</taxon>
        <taxon>Ascomycota</taxon>
        <taxon>Pezizomycotina</taxon>
        <taxon>Dothideomycetes</taxon>
        <taxon>Pleosporomycetidae</taxon>
        <taxon>Pleosporales</taxon>
        <taxon>Lophiotremataceae</taxon>
        <taxon>Lophiotrema</taxon>
    </lineage>
</organism>
<evidence type="ECO:0000313" key="3">
    <source>
        <dbReference type="Proteomes" id="UP000799770"/>
    </source>
</evidence>
<dbReference type="InterPro" id="IPR005493">
    <property type="entry name" value="RraA/RraA-like"/>
</dbReference>
<proteinExistence type="predicted"/>
<keyword evidence="1" id="KW-0479">Metal-binding</keyword>
<dbReference type="PANTHER" id="PTHR33254:SF28">
    <property type="entry name" value="4-HYDROXY-4-METHYL-2-OXOGLUTARATE ALDOLASE"/>
    <property type="match status" value="1"/>
</dbReference>
<dbReference type="CDD" id="cd16841">
    <property type="entry name" value="RraA_family"/>
    <property type="match status" value="1"/>
</dbReference>
<gene>
    <name evidence="2" type="ORF">BDV96DRAFT_599147</name>
</gene>
<dbReference type="InterPro" id="IPR036704">
    <property type="entry name" value="RraA/RraA-like_sf"/>
</dbReference>
<comment type="cofactor">
    <cofactor evidence="1">
        <name>Mg(2+)</name>
        <dbReference type="ChEBI" id="CHEBI:18420"/>
    </cofactor>
</comment>
<protein>
    <submittedName>
        <fullName evidence="2">Ribonuclease E inhibitor RraA/Dimethylmenaquinone methyltransferase</fullName>
    </submittedName>
</protein>
<dbReference type="Proteomes" id="UP000799770">
    <property type="component" value="Unassembled WGS sequence"/>
</dbReference>
<dbReference type="EMBL" id="ML977321">
    <property type="protein sequence ID" value="KAF2116427.1"/>
    <property type="molecule type" value="Genomic_DNA"/>
</dbReference>